<evidence type="ECO:0000313" key="1">
    <source>
        <dbReference type="EMBL" id="ORX43694.1"/>
    </source>
</evidence>
<sequence>MPQQKRLRQELRNTATEHQTLQQHLQRKNLETLTKRSKGARKSERDKYRDALTANHITVGTQRTLSPELPSIDFSKLSLKKITGIRTLQTCVDELQALNTTTPKELAVKTAVLHVLSLFLHTPHMMKASYVTKCSETSLIVKYWDPLLEAFFWLEQ</sequence>
<organism evidence="1 2">
    <name type="scientific">Hesseltinella vesiculosa</name>
    <dbReference type="NCBI Taxonomy" id="101127"/>
    <lineage>
        <taxon>Eukaryota</taxon>
        <taxon>Fungi</taxon>
        <taxon>Fungi incertae sedis</taxon>
        <taxon>Mucoromycota</taxon>
        <taxon>Mucoromycotina</taxon>
        <taxon>Mucoromycetes</taxon>
        <taxon>Mucorales</taxon>
        <taxon>Cunninghamellaceae</taxon>
        <taxon>Hesseltinella</taxon>
    </lineage>
</organism>
<name>A0A1X2G3E6_9FUNG</name>
<dbReference type="Proteomes" id="UP000242146">
    <property type="component" value="Unassembled WGS sequence"/>
</dbReference>
<comment type="caution">
    <text evidence="1">The sequence shown here is derived from an EMBL/GenBank/DDBJ whole genome shotgun (WGS) entry which is preliminary data.</text>
</comment>
<keyword evidence="2" id="KW-1185">Reference proteome</keyword>
<evidence type="ECO:0000313" key="2">
    <source>
        <dbReference type="Proteomes" id="UP000242146"/>
    </source>
</evidence>
<dbReference type="OrthoDB" id="2290147at2759"/>
<reference evidence="1 2" key="1">
    <citation type="submission" date="2016-07" db="EMBL/GenBank/DDBJ databases">
        <title>Pervasive Adenine N6-methylation of Active Genes in Fungi.</title>
        <authorList>
            <consortium name="DOE Joint Genome Institute"/>
            <person name="Mondo S.J."/>
            <person name="Dannebaum R.O."/>
            <person name="Kuo R.C."/>
            <person name="Labutti K."/>
            <person name="Haridas S."/>
            <person name="Kuo A."/>
            <person name="Salamov A."/>
            <person name="Ahrendt S.R."/>
            <person name="Lipzen A."/>
            <person name="Sullivan W."/>
            <person name="Andreopoulos W.B."/>
            <person name="Clum A."/>
            <person name="Lindquist E."/>
            <person name="Daum C."/>
            <person name="Ramamoorthy G.K."/>
            <person name="Gryganskyi A."/>
            <person name="Culley D."/>
            <person name="Magnuson J.K."/>
            <person name="James T.Y."/>
            <person name="O'Malley M.A."/>
            <person name="Stajich J.E."/>
            <person name="Spatafora J.W."/>
            <person name="Visel A."/>
            <person name="Grigoriev I.V."/>
        </authorList>
    </citation>
    <scope>NUCLEOTIDE SEQUENCE [LARGE SCALE GENOMIC DNA]</scope>
    <source>
        <strain evidence="1 2">NRRL 3301</strain>
    </source>
</reference>
<accession>A0A1X2G3E6</accession>
<dbReference type="AlphaFoldDB" id="A0A1X2G3E6"/>
<protein>
    <submittedName>
        <fullName evidence="1">Uncharacterized protein</fullName>
    </submittedName>
</protein>
<dbReference type="EMBL" id="MCGT01000053">
    <property type="protein sequence ID" value="ORX43694.1"/>
    <property type="molecule type" value="Genomic_DNA"/>
</dbReference>
<gene>
    <name evidence="1" type="ORF">DM01DRAFT_1197151</name>
</gene>
<proteinExistence type="predicted"/>